<dbReference type="InterPro" id="IPR054722">
    <property type="entry name" value="PolX-like_BBD"/>
</dbReference>
<reference evidence="2 3" key="1">
    <citation type="journal article" date="2021" name="Plant Biotechnol. J.">
        <title>Multi-omics assisted identification of the key and species-specific regulatory components of drought-tolerant mechanisms in Gossypium stocksii.</title>
        <authorList>
            <person name="Yu D."/>
            <person name="Ke L."/>
            <person name="Zhang D."/>
            <person name="Wu Y."/>
            <person name="Sun Y."/>
            <person name="Mei J."/>
            <person name="Sun J."/>
            <person name="Sun Y."/>
        </authorList>
    </citation>
    <scope>NUCLEOTIDE SEQUENCE [LARGE SCALE GENOMIC DNA]</scope>
    <source>
        <strain evidence="3">cv. E1</strain>
        <tissue evidence="2">Leaf</tissue>
    </source>
</reference>
<feature type="non-terminal residue" evidence="2">
    <location>
        <position position="1"/>
    </location>
</feature>
<sequence>SMSDNSKLTSEWILDLGCSFHMCPNREWFSTYSSVEGRVVRIGNDSFSKVIGIGTIKIKCTSRRLEVFQPLSTDSTQLIPCIVQDRLVASFGKDGIVEI</sequence>
<dbReference type="AlphaFoldDB" id="A0A9D4AII9"/>
<accession>A0A9D4AII9</accession>
<dbReference type="OrthoDB" id="1749238at2759"/>
<evidence type="ECO:0000313" key="2">
    <source>
        <dbReference type="EMBL" id="KAH1122194.1"/>
    </source>
</evidence>
<dbReference type="Proteomes" id="UP000828251">
    <property type="component" value="Unassembled WGS sequence"/>
</dbReference>
<feature type="domain" description="Retrovirus-related Pol polyprotein from transposon TNT 1-94-like beta-barrel" evidence="1">
    <location>
        <begin position="12"/>
        <end position="63"/>
    </location>
</feature>
<dbReference type="EMBL" id="JAIQCV010000002">
    <property type="protein sequence ID" value="KAH1122194.1"/>
    <property type="molecule type" value="Genomic_DNA"/>
</dbReference>
<dbReference type="Pfam" id="PF22936">
    <property type="entry name" value="Pol_BBD"/>
    <property type="match status" value="1"/>
</dbReference>
<name>A0A9D4AII9_9ROSI</name>
<organism evidence="2 3">
    <name type="scientific">Gossypium stocksii</name>
    <dbReference type="NCBI Taxonomy" id="47602"/>
    <lineage>
        <taxon>Eukaryota</taxon>
        <taxon>Viridiplantae</taxon>
        <taxon>Streptophyta</taxon>
        <taxon>Embryophyta</taxon>
        <taxon>Tracheophyta</taxon>
        <taxon>Spermatophyta</taxon>
        <taxon>Magnoliopsida</taxon>
        <taxon>eudicotyledons</taxon>
        <taxon>Gunneridae</taxon>
        <taxon>Pentapetalae</taxon>
        <taxon>rosids</taxon>
        <taxon>malvids</taxon>
        <taxon>Malvales</taxon>
        <taxon>Malvaceae</taxon>
        <taxon>Malvoideae</taxon>
        <taxon>Gossypium</taxon>
    </lineage>
</organism>
<comment type="caution">
    <text evidence="2">The sequence shown here is derived from an EMBL/GenBank/DDBJ whole genome shotgun (WGS) entry which is preliminary data.</text>
</comment>
<evidence type="ECO:0000313" key="3">
    <source>
        <dbReference type="Proteomes" id="UP000828251"/>
    </source>
</evidence>
<proteinExistence type="predicted"/>
<protein>
    <recommendedName>
        <fullName evidence="1">Retrovirus-related Pol polyprotein from transposon TNT 1-94-like beta-barrel domain-containing protein</fullName>
    </recommendedName>
</protein>
<gene>
    <name evidence="2" type="ORF">J1N35_005354</name>
</gene>
<evidence type="ECO:0000259" key="1">
    <source>
        <dbReference type="Pfam" id="PF22936"/>
    </source>
</evidence>
<keyword evidence="3" id="KW-1185">Reference proteome</keyword>